<feature type="compositionally biased region" description="Low complexity" evidence="1">
    <location>
        <begin position="125"/>
        <end position="134"/>
    </location>
</feature>
<feature type="region of interest" description="Disordered" evidence="1">
    <location>
        <begin position="1"/>
        <end position="224"/>
    </location>
</feature>
<sequence>MPSQQQSVRVTRRGRVEDPVANPTVIPPPSSSGLDQENPTDSNLEGTDNPDEEELDGEALDEQLRDDIAGQMENYQQGEANESNVIAQRVDLTILENEEEDQPSESSSSNNSDGSTSDSSDEETSSSSSDSSSSSEDESNDSEVSEQKTKKGKRKSIKSLDKAIENAIKEREKANKKEMSTTKKRVKEGTNKHGKKPATKKMKSSSSAKSKVSKENGIHFQSGLACTSLLPTLQTY</sequence>
<feature type="compositionally biased region" description="Polar residues" evidence="1">
    <location>
        <begin position="73"/>
        <end position="86"/>
    </location>
</feature>
<protein>
    <submittedName>
        <fullName evidence="2">Uncharacterized protein</fullName>
    </submittedName>
</protein>
<feature type="compositionally biased region" description="Acidic residues" evidence="1">
    <location>
        <begin position="48"/>
        <end position="61"/>
    </location>
</feature>
<feature type="compositionally biased region" description="Basic residues" evidence="1">
    <location>
        <begin position="192"/>
        <end position="203"/>
    </location>
</feature>
<feature type="compositionally biased region" description="Low complexity" evidence="1">
    <location>
        <begin position="104"/>
        <end position="118"/>
    </location>
</feature>
<gene>
    <name evidence="2" type="ORF">MELLADRAFT_76578</name>
</gene>
<dbReference type="VEuPathDB" id="FungiDB:MELLADRAFT_76578"/>
<name>F4R5T6_MELLP</name>
<dbReference type="InParanoid" id="F4R5T6"/>
<accession>F4R5T6</accession>
<dbReference type="GeneID" id="18932808"/>
<evidence type="ECO:0000313" key="3">
    <source>
        <dbReference type="Proteomes" id="UP000001072"/>
    </source>
</evidence>
<dbReference type="HOGENOM" id="CLU_1175644_0_0_1"/>
<evidence type="ECO:0000256" key="1">
    <source>
        <dbReference type="SAM" id="MobiDB-lite"/>
    </source>
</evidence>
<reference evidence="3" key="1">
    <citation type="journal article" date="2011" name="Proc. Natl. Acad. Sci. U.S.A.">
        <title>Obligate biotrophy features unraveled by the genomic analysis of rust fungi.</title>
        <authorList>
            <person name="Duplessis S."/>
            <person name="Cuomo C.A."/>
            <person name="Lin Y.-C."/>
            <person name="Aerts A."/>
            <person name="Tisserant E."/>
            <person name="Veneault-Fourrey C."/>
            <person name="Joly D.L."/>
            <person name="Hacquard S."/>
            <person name="Amselem J."/>
            <person name="Cantarel B.L."/>
            <person name="Chiu R."/>
            <person name="Coutinho P.M."/>
            <person name="Feau N."/>
            <person name="Field M."/>
            <person name="Frey P."/>
            <person name="Gelhaye E."/>
            <person name="Goldberg J."/>
            <person name="Grabherr M.G."/>
            <person name="Kodira C.D."/>
            <person name="Kohler A."/>
            <person name="Kuees U."/>
            <person name="Lindquist E.A."/>
            <person name="Lucas S.M."/>
            <person name="Mago R."/>
            <person name="Mauceli E."/>
            <person name="Morin E."/>
            <person name="Murat C."/>
            <person name="Pangilinan J.L."/>
            <person name="Park R."/>
            <person name="Pearson M."/>
            <person name="Quesneville H."/>
            <person name="Rouhier N."/>
            <person name="Sakthikumar S."/>
            <person name="Salamov A.A."/>
            <person name="Schmutz J."/>
            <person name="Selles B."/>
            <person name="Shapiro H."/>
            <person name="Tanguay P."/>
            <person name="Tuskan G.A."/>
            <person name="Henrissat B."/>
            <person name="Van de Peer Y."/>
            <person name="Rouze P."/>
            <person name="Ellis J.G."/>
            <person name="Dodds P.N."/>
            <person name="Schein J.E."/>
            <person name="Zhong S."/>
            <person name="Hamelin R.C."/>
            <person name="Grigoriev I.V."/>
            <person name="Szabo L.J."/>
            <person name="Martin F."/>
        </authorList>
    </citation>
    <scope>NUCLEOTIDE SEQUENCE [LARGE SCALE GENOMIC DNA]</scope>
    <source>
        <strain evidence="3">98AG31 / pathotype 3-4-7</strain>
    </source>
</reference>
<feature type="compositionally biased region" description="Basic and acidic residues" evidence="1">
    <location>
        <begin position="158"/>
        <end position="191"/>
    </location>
</feature>
<dbReference type="AlphaFoldDB" id="F4R5T6"/>
<proteinExistence type="predicted"/>
<dbReference type="RefSeq" id="XP_007404573.1">
    <property type="nucleotide sequence ID" value="XM_007404511.1"/>
</dbReference>
<dbReference type="Proteomes" id="UP000001072">
    <property type="component" value="Unassembled WGS sequence"/>
</dbReference>
<feature type="compositionally biased region" description="Polar residues" evidence="1">
    <location>
        <begin position="31"/>
        <end position="46"/>
    </location>
</feature>
<evidence type="ECO:0000313" key="2">
    <source>
        <dbReference type="EMBL" id="EGG12198.1"/>
    </source>
</evidence>
<dbReference type="KEGG" id="mlr:MELLADRAFT_76578"/>
<feature type="compositionally biased region" description="Acidic residues" evidence="1">
    <location>
        <begin position="135"/>
        <end position="144"/>
    </location>
</feature>
<keyword evidence="3" id="KW-1185">Reference proteome</keyword>
<dbReference type="EMBL" id="GL883091">
    <property type="protein sequence ID" value="EGG12198.1"/>
    <property type="molecule type" value="Genomic_DNA"/>
</dbReference>
<organism evidence="3">
    <name type="scientific">Melampsora larici-populina (strain 98AG31 / pathotype 3-4-7)</name>
    <name type="common">Poplar leaf rust fungus</name>
    <dbReference type="NCBI Taxonomy" id="747676"/>
    <lineage>
        <taxon>Eukaryota</taxon>
        <taxon>Fungi</taxon>
        <taxon>Dikarya</taxon>
        <taxon>Basidiomycota</taxon>
        <taxon>Pucciniomycotina</taxon>
        <taxon>Pucciniomycetes</taxon>
        <taxon>Pucciniales</taxon>
        <taxon>Melampsoraceae</taxon>
        <taxon>Melampsora</taxon>
    </lineage>
</organism>